<name>A0ABQ3RDN6_STRRR</name>
<evidence type="ECO:0000313" key="3">
    <source>
        <dbReference type="Proteomes" id="UP000646738"/>
    </source>
</evidence>
<evidence type="ECO:0000313" key="2">
    <source>
        <dbReference type="EMBL" id="GHI53962.1"/>
    </source>
</evidence>
<dbReference type="RefSeq" id="WP_308439960.1">
    <property type="nucleotide sequence ID" value="NZ_BNCB01000030.1"/>
</dbReference>
<accession>A0ABQ3RDN6</accession>
<reference evidence="3" key="1">
    <citation type="submission" date="2023-07" db="EMBL/GenBank/DDBJ databases">
        <title>Whole genome shotgun sequence of Streptomyces achromogenes subsp. rubradiris NBRC 14000.</title>
        <authorList>
            <person name="Komaki H."/>
            <person name="Tamura T."/>
        </authorList>
    </citation>
    <scope>NUCLEOTIDE SEQUENCE [LARGE SCALE GENOMIC DNA]</scope>
    <source>
        <strain evidence="3">NBRC 14000</strain>
    </source>
</reference>
<comment type="caution">
    <text evidence="2">The sequence shown here is derived from an EMBL/GenBank/DDBJ whole genome shotgun (WGS) entry which is preliminary data.</text>
</comment>
<sequence>MTRHLVDDVAVGWEELGTDLLDGAQPYIVEELTRGERWPSRTLDHLITPDGSPPTRMTVTEKDAADQDLEWGYVLRPEGIEVISMPYANAGPVVGWDTYPLECFSDNPRYWLAPALSPLATPAAAGPAPAAPATAPVPSRTAARR</sequence>
<keyword evidence="3" id="KW-1185">Reference proteome</keyword>
<proteinExistence type="predicted"/>
<gene>
    <name evidence="2" type="ORF">Srubr_38080</name>
</gene>
<dbReference type="Proteomes" id="UP000646738">
    <property type="component" value="Unassembled WGS sequence"/>
</dbReference>
<feature type="region of interest" description="Disordered" evidence="1">
    <location>
        <begin position="122"/>
        <end position="145"/>
    </location>
</feature>
<protein>
    <submittedName>
        <fullName evidence="2">Uncharacterized protein</fullName>
    </submittedName>
</protein>
<evidence type="ECO:0000256" key="1">
    <source>
        <dbReference type="SAM" id="MobiDB-lite"/>
    </source>
</evidence>
<dbReference type="EMBL" id="BNEA01000015">
    <property type="protein sequence ID" value="GHI53962.1"/>
    <property type="molecule type" value="Genomic_DNA"/>
</dbReference>
<organism evidence="2 3">
    <name type="scientific">Streptomyces rubradiris</name>
    <name type="common">Streptomyces achromogenes subsp. rubradiris</name>
    <dbReference type="NCBI Taxonomy" id="285531"/>
    <lineage>
        <taxon>Bacteria</taxon>
        <taxon>Bacillati</taxon>
        <taxon>Actinomycetota</taxon>
        <taxon>Actinomycetes</taxon>
        <taxon>Kitasatosporales</taxon>
        <taxon>Streptomycetaceae</taxon>
        <taxon>Streptomyces</taxon>
    </lineage>
</organism>